<dbReference type="InterPro" id="IPR052424">
    <property type="entry name" value="Kielin_Chordin-BMP_Reg"/>
</dbReference>
<feature type="region of interest" description="Disordered" evidence="4">
    <location>
        <begin position="2459"/>
        <end position="2552"/>
    </location>
</feature>
<evidence type="ECO:0000259" key="5">
    <source>
        <dbReference type="PROSITE" id="PS50184"/>
    </source>
</evidence>
<feature type="compositionally biased region" description="Polar residues" evidence="4">
    <location>
        <begin position="2034"/>
        <end position="2046"/>
    </location>
</feature>
<feature type="compositionally biased region" description="Polar residues" evidence="4">
    <location>
        <begin position="1470"/>
        <end position="1485"/>
    </location>
</feature>
<organism evidence="6 7">
    <name type="scientific">Trichonephila clavata</name>
    <name type="common">Joro spider</name>
    <name type="synonym">Nephila clavata</name>
    <dbReference type="NCBI Taxonomy" id="2740835"/>
    <lineage>
        <taxon>Eukaryota</taxon>
        <taxon>Metazoa</taxon>
        <taxon>Ecdysozoa</taxon>
        <taxon>Arthropoda</taxon>
        <taxon>Chelicerata</taxon>
        <taxon>Arachnida</taxon>
        <taxon>Araneae</taxon>
        <taxon>Araneomorphae</taxon>
        <taxon>Entelegynae</taxon>
        <taxon>Araneoidea</taxon>
        <taxon>Nephilidae</taxon>
        <taxon>Trichonephila</taxon>
    </lineage>
</organism>
<feature type="region of interest" description="Disordered" evidence="4">
    <location>
        <begin position="1449"/>
        <end position="1485"/>
    </location>
</feature>
<feature type="compositionally biased region" description="Low complexity" evidence="4">
    <location>
        <begin position="5276"/>
        <end position="5294"/>
    </location>
</feature>
<feature type="region of interest" description="Disordered" evidence="4">
    <location>
        <begin position="4665"/>
        <end position="4706"/>
    </location>
</feature>
<feature type="compositionally biased region" description="Basic and acidic residues" evidence="4">
    <location>
        <begin position="4211"/>
        <end position="4223"/>
    </location>
</feature>
<feature type="region of interest" description="Disordered" evidence="4">
    <location>
        <begin position="2729"/>
        <end position="2765"/>
    </location>
</feature>
<feature type="region of interest" description="Disordered" evidence="4">
    <location>
        <begin position="4195"/>
        <end position="4235"/>
    </location>
</feature>
<feature type="compositionally biased region" description="Low complexity" evidence="4">
    <location>
        <begin position="1972"/>
        <end position="1985"/>
    </location>
</feature>
<feature type="region of interest" description="Disordered" evidence="4">
    <location>
        <begin position="2034"/>
        <end position="2059"/>
    </location>
</feature>
<feature type="compositionally biased region" description="Low complexity" evidence="4">
    <location>
        <begin position="1799"/>
        <end position="1823"/>
    </location>
</feature>
<feature type="compositionally biased region" description="Basic and acidic residues" evidence="4">
    <location>
        <begin position="3151"/>
        <end position="3160"/>
    </location>
</feature>
<feature type="region of interest" description="Disordered" evidence="4">
    <location>
        <begin position="4897"/>
        <end position="4923"/>
    </location>
</feature>
<feature type="domain" description="VWFC" evidence="5">
    <location>
        <begin position="106"/>
        <end position="170"/>
    </location>
</feature>
<feature type="compositionally biased region" description="Polar residues" evidence="4">
    <location>
        <begin position="591"/>
        <end position="611"/>
    </location>
</feature>
<feature type="compositionally biased region" description="Polar residues" evidence="4">
    <location>
        <begin position="3311"/>
        <end position="3328"/>
    </location>
</feature>
<feature type="domain" description="VWFC" evidence="5">
    <location>
        <begin position="467"/>
        <end position="533"/>
    </location>
</feature>
<feature type="region of interest" description="Disordered" evidence="4">
    <location>
        <begin position="3719"/>
        <end position="3740"/>
    </location>
</feature>
<feature type="region of interest" description="Disordered" evidence="4">
    <location>
        <begin position="3020"/>
        <end position="3042"/>
    </location>
</feature>
<feature type="compositionally biased region" description="Polar residues" evidence="4">
    <location>
        <begin position="1937"/>
        <end position="1946"/>
    </location>
</feature>
<evidence type="ECO:0000256" key="3">
    <source>
        <dbReference type="ARBA" id="ARBA00022729"/>
    </source>
</evidence>
<feature type="region of interest" description="Disordered" evidence="4">
    <location>
        <begin position="591"/>
        <end position="685"/>
    </location>
</feature>
<dbReference type="OrthoDB" id="10068079at2759"/>
<gene>
    <name evidence="6" type="primary">NCL1_05927</name>
    <name evidence="6" type="ORF">TNCT_372951</name>
</gene>
<feature type="compositionally biased region" description="Basic and acidic residues" evidence="4">
    <location>
        <begin position="3490"/>
        <end position="3500"/>
    </location>
</feature>
<feature type="region of interest" description="Disordered" evidence="4">
    <location>
        <begin position="4427"/>
        <end position="4455"/>
    </location>
</feature>
<feature type="compositionally biased region" description="Basic and acidic residues" evidence="4">
    <location>
        <begin position="2473"/>
        <end position="2482"/>
    </location>
</feature>
<feature type="compositionally biased region" description="Basic and acidic residues" evidence="4">
    <location>
        <begin position="3020"/>
        <end position="3033"/>
    </location>
</feature>
<feature type="compositionally biased region" description="Low complexity" evidence="4">
    <location>
        <begin position="1850"/>
        <end position="1865"/>
    </location>
</feature>
<dbReference type="SMART" id="SM00214">
    <property type="entry name" value="VWC"/>
    <property type="match status" value="7"/>
</dbReference>
<keyword evidence="3" id="KW-0732">Signal</keyword>
<feature type="region of interest" description="Disordered" evidence="4">
    <location>
        <begin position="3081"/>
        <end position="3122"/>
    </location>
</feature>
<feature type="region of interest" description="Disordered" evidence="4">
    <location>
        <begin position="3290"/>
        <end position="3344"/>
    </location>
</feature>
<feature type="region of interest" description="Disordered" evidence="4">
    <location>
        <begin position="3834"/>
        <end position="3862"/>
    </location>
</feature>
<evidence type="ECO:0000256" key="2">
    <source>
        <dbReference type="ARBA" id="ARBA00022525"/>
    </source>
</evidence>
<feature type="region of interest" description="Disordered" evidence="4">
    <location>
        <begin position="4268"/>
        <end position="4318"/>
    </location>
</feature>
<feature type="compositionally biased region" description="Basic and acidic residues" evidence="4">
    <location>
        <begin position="4484"/>
        <end position="4497"/>
    </location>
</feature>
<name>A0A8X6LXD6_TRICU</name>
<feature type="region of interest" description="Disordered" evidence="4">
    <location>
        <begin position="1596"/>
        <end position="1682"/>
    </location>
</feature>
<feature type="region of interest" description="Disordered" evidence="4">
    <location>
        <begin position="2177"/>
        <end position="2246"/>
    </location>
</feature>
<dbReference type="SUPFAM" id="SSF57603">
    <property type="entry name" value="FnI-like domain"/>
    <property type="match status" value="7"/>
</dbReference>
<feature type="region of interest" description="Disordered" evidence="4">
    <location>
        <begin position="5002"/>
        <end position="5154"/>
    </location>
</feature>
<feature type="compositionally biased region" description="Low complexity" evidence="4">
    <location>
        <begin position="4199"/>
        <end position="4210"/>
    </location>
</feature>
<feature type="region of interest" description="Disordered" evidence="4">
    <location>
        <begin position="3482"/>
        <end position="3512"/>
    </location>
</feature>
<feature type="compositionally biased region" description="Polar residues" evidence="4">
    <location>
        <begin position="5040"/>
        <end position="5050"/>
    </location>
</feature>
<feature type="compositionally biased region" description="Polar residues" evidence="4">
    <location>
        <begin position="3290"/>
        <end position="3303"/>
    </location>
</feature>
<feature type="compositionally biased region" description="Low complexity" evidence="4">
    <location>
        <begin position="3332"/>
        <end position="3344"/>
    </location>
</feature>
<dbReference type="PROSITE" id="PS50184">
    <property type="entry name" value="VWFC_2"/>
    <property type="match status" value="5"/>
</dbReference>
<reference evidence="6" key="1">
    <citation type="submission" date="2020-07" db="EMBL/GenBank/DDBJ databases">
        <title>Multicomponent nature underlies the extraordinary mechanical properties of spider dragline silk.</title>
        <authorList>
            <person name="Kono N."/>
            <person name="Nakamura H."/>
            <person name="Mori M."/>
            <person name="Yoshida Y."/>
            <person name="Ohtoshi R."/>
            <person name="Malay A.D."/>
            <person name="Moran D.A.P."/>
            <person name="Tomita M."/>
            <person name="Numata K."/>
            <person name="Arakawa K."/>
        </authorList>
    </citation>
    <scope>NUCLEOTIDE SEQUENCE</scope>
</reference>
<feature type="region of interest" description="Disordered" evidence="4">
    <location>
        <begin position="882"/>
        <end position="936"/>
    </location>
</feature>
<feature type="region of interest" description="Disordered" evidence="4">
    <location>
        <begin position="4356"/>
        <end position="4376"/>
    </location>
</feature>
<proteinExistence type="predicted"/>
<feature type="domain" description="VWFC" evidence="5">
    <location>
        <begin position="267"/>
        <end position="330"/>
    </location>
</feature>
<feature type="region of interest" description="Disordered" evidence="4">
    <location>
        <begin position="1799"/>
        <end position="1831"/>
    </location>
</feature>
<feature type="compositionally biased region" description="Polar residues" evidence="4">
    <location>
        <begin position="3088"/>
        <end position="3099"/>
    </location>
</feature>
<dbReference type="Gene3D" id="2.10.70.10">
    <property type="entry name" value="Complement Module, domain 1"/>
    <property type="match status" value="2"/>
</dbReference>
<feature type="compositionally biased region" description="Basic and acidic residues" evidence="4">
    <location>
        <begin position="2516"/>
        <end position="2534"/>
    </location>
</feature>
<feature type="compositionally biased region" description="Polar residues" evidence="4">
    <location>
        <begin position="2483"/>
        <end position="2500"/>
    </location>
</feature>
<feature type="compositionally biased region" description="Low complexity" evidence="4">
    <location>
        <begin position="1453"/>
        <end position="1469"/>
    </location>
</feature>
<feature type="compositionally biased region" description="Polar residues" evidence="4">
    <location>
        <begin position="4665"/>
        <end position="4674"/>
    </location>
</feature>
<feature type="compositionally biased region" description="Basic and acidic residues" evidence="4">
    <location>
        <begin position="4296"/>
        <end position="4316"/>
    </location>
</feature>
<feature type="domain" description="VWFC" evidence="5">
    <location>
        <begin position="5522"/>
        <end position="5583"/>
    </location>
</feature>
<feature type="region of interest" description="Disordered" evidence="4">
    <location>
        <begin position="1114"/>
        <end position="1139"/>
    </location>
</feature>
<feature type="compositionally biased region" description="Basic and acidic residues" evidence="4">
    <location>
        <begin position="1947"/>
        <end position="1965"/>
    </location>
</feature>
<feature type="compositionally biased region" description="Basic and acidic residues" evidence="4">
    <location>
        <begin position="1343"/>
        <end position="1364"/>
    </location>
</feature>
<feature type="compositionally biased region" description="Low complexity" evidence="4">
    <location>
        <begin position="4224"/>
        <end position="4234"/>
    </location>
</feature>
<keyword evidence="7" id="KW-1185">Reference proteome</keyword>
<feature type="region of interest" description="Disordered" evidence="4">
    <location>
        <begin position="3139"/>
        <end position="3160"/>
    </location>
</feature>
<protein>
    <recommendedName>
        <fullName evidence="5">VWFC domain-containing protein</fullName>
    </recommendedName>
</protein>
<feature type="compositionally biased region" description="Low complexity" evidence="4">
    <location>
        <begin position="1600"/>
        <end position="1615"/>
    </location>
</feature>
<feature type="compositionally biased region" description="Polar residues" evidence="4">
    <location>
        <begin position="4274"/>
        <end position="4283"/>
    </location>
</feature>
<accession>A0A8X6LXD6</accession>
<feature type="compositionally biased region" description="Polar residues" evidence="4">
    <location>
        <begin position="5422"/>
        <end position="5443"/>
    </location>
</feature>
<keyword evidence="2" id="KW-0964">Secreted</keyword>
<dbReference type="Proteomes" id="UP000887116">
    <property type="component" value="Unassembled WGS sequence"/>
</dbReference>
<evidence type="ECO:0000256" key="1">
    <source>
        <dbReference type="ARBA" id="ARBA00004613"/>
    </source>
</evidence>
<sequence length="5679" mass="615879">MRLAAQAASLEDDAESDLSARACRLFRVLAELSNGVPRVYSICSAKEPQYSISGDYKQFLQAAMGRISPLKAGLITALPILIAVITPSVEAAPVQETSLSRLGNEKGCFYMNKQYPSGERIQTNEPCLNCTCVGNTLMCYLRVCPFVKPMGEKCVQEMHVGDCCPKFWCPEVYPYATTETPETEPKGCYLDGRYYDEGARIPMDPLKPCEVCYCIRNTSVCTVQECELKIDGCFPQYKAGSCCPSRYNCTEEAATTIPPGFIEEDQEGCIVKGVRYNDGELVPSANNCETCYCMKHEVVCAVQECKAPADNCIPGEIEKGQCCPTKYECPPGTLIPDFSTTYASVEDLAKIDGKTIPAHTGTEQEVEISSLHTTTPLPVVKAETDKTEEITESSAETSTSSLQTEVSELVTVTLSAENATFITGDLVSRPREPKITEVPEDMFSSVAATKSTVKPVFYPSRPIPGEGICRHENRTYQSKEKIPSSDPCRLNCICLNSVVQCDLVECVLTPPESGKNCKVKKLSEECCPKYVCDAPDDLSTPSEEVTVKELQHEVTDEFEVEQKTTSVPLNISTEHKETPHDIEGITELSVSLSTTTDKSGSIEGDTSSETSPKPGEISTESAETSTEAAETSTEAAATSTEAAETSTEAAETSTEAAEISTEAAETSTKAAETSTDSGIPTKRDQTISTLIVTSVPDAKSTKVTLGISTTEPSTSEIVSTASSPTEETVVEDFIPKDLSSKSTIVETSSLKSTSVFDESSAVTTGIADGELKGATTEEITTETKTTDTEKIITSEKTTEADVEQTKEILTISPEEFDLTSSTQKPTPSTLADFTKTTSHRLSETTPAAIEFKDHDVTASTISQTSISEDLSTIQGTSEVTIDGLKTETGSTTTVKQAEAQTTSSEIKPSTETSQTSHPLATDTTASQKTTVTLSEEIKAETSTPIYITAEKQDSSSELPDKHISTAGVVTTSSSPIVEEAETQATRITEEPIVTAQTESEINLINTTHVDLSELSSKTTTTIPSKGTDFVVDISKVETITTAVTSEYPETKPTEVTKGTTLFKEDAKELNVTSEEKTTVTHRITEVEEISGTEVTELPSLSSESTESELITEQHISHSFDEETSPESLKIDSKESTTEKPKIPEFITTLKTPDEESVDSISPQSTQILETTESRITLEPIGTHDIDKTTIPKISSDKIATSVFKKTTEGYSTESKTDTVKDTETVTEFSKAPATEETQSFDAESVTSSEISDLSEVSEVSTISSDKSSVSGISTSVTPEITTATIKDTFTVSTEPTIEAGEKKESTTPVSEGFPEITKVSTAEEEHIDTESLATTEESLEITPKQETKIKTEDGKTEHSTKESETDTPITVSIYSTTTSTITMSDSSKVTEFTLTTLPTFKSTEADSDVGSKDQELVSKTISVSSTVEPDVLEFKSTVAITEETIDKVDKSTVSEQTESVSEQSETTVSDQRISETSSKQFETSATEHIFESTSVSSKPIDKLETKTEFISMTTESAEFASESIELDAEKDTKTAMEGFTVTDLPKTSETDELKITEKIKFDDISTPPENTTSLTNESSTFIVPDIEKSEATVQEEEIKLTSPTPSVETSTSLPEIVESKVSTIGVPSESDIITEESKTTQKETAETPGISVSGRVKTTTESDSMTSIPEDMEGGTTVNETSSQFTVPEISTAGGTEKTVTVTSKETTVTESEFGISKSATDLESKITSEADITTIVPKVSTSMEVKEKQTEVIQDVTESPEISKTFITEKTTSEVEKTTAKAETEKVQTTAIGYITSTTEKSLPESSTLSELTSSSDATTESVTLTTPHSTVILDSEIQKLTAEPEKYSTQLPSSETSELSTMSEETEAATDETAKLDTTSFDETKTSGSIDIEHTSITASSKVTAEIEASTDTLEIKDSTKETIANGSTLVTTEPKLFTTQSEPVSEKDLFTTIPTEKEETKTSVHTTESISSVKTTTPSSTSQKEISDTSVQGIEEETTSLSTKEADKISIIPTDTELEVTDAHETIQSLLTSTSESPQTEYAETSEVEDVTQESKITETTTKATFKTPEVTEITPVETEASKIAESTTVKVTVSTEETEISEKFSSATEEITTNEKIDEMPTKIQSEETGIEELSTEKLASISTSSISDSEETISTAKTGTVETITQTDFKYSTVEPNTTKHFELSEDEKSTTAQSTQESELEKSTASGLDAEETEQTKPDEDITTSKPKDLSDLSTLKTTFEEVPTTEIKHFKETTTPSIISSTIGSESKFTDESKFPSTTLEAVKNTEVFTFSTPSSSETPEQIKLDAIKTTTMEPHEMTEPEHTTPELGLEEDTKIHEDVMVGTTKITIELEKSTSESLPSESIEPDVTDVVTDKETSPPFEFEISKSTQESIIVTTRSTSELVDTTTQTHAIETVTIPPTTEAKITHGLTDVEKDVTTTVTLKETYFDEEHATTKEVSKPTTETVKSHVTDEPKFSTSTPDFKTATSTQISKSDQKESPMTSALDAEVSTKSEDVLEVKKHTEESKTTPTEPSTTESEDLRKTEPTLVLEDTILSNKTFGIDSMVVAQSTTPITDTSTQSVSTMKDITTAAFSDVSEISKEISSIADTSTHSSVDLTTLKRQFEPETVESITTKVISTDSSTVVPTKTEETPDRHSTAIFTTEKPTATTEVSEVKSDQSTLEKEIFSTTSNILPEDLEDKKSPSEIPVEISVTPKDLVSTELSTEEKEAKLTTTTRAEVTSEELDKSAVTKESSTTESYAETTVSEITLKELSPTIDSGEIIIKEAEEKTHTPEVFTEGHKTPAFVDYSSELTTVRISEATELTTSEMSTEPDIKISTEAPELSQKSTTEVHLTPEEFKIGGTITGILENTTLPKLTETSFEGEVTSLPLSTSTVSGTIETFELKTTLVTPKEKQEDAVGTDKTFTTGPPSEIETTTINDNITLPSVKPQTSELPSQLITPKLLKVFLQKEEFDDQKYFTNKTETNASSTPTFVETSEISTFIPTITVKEDLEKTTEQEPAKSQETEPSVVTTEFTTPVSEVTVMTFATSTISEEKETTADFTVQDVKVKHETSPLLEDSSATLSTGTKMTSEPIAPVTESTSSTATTTAEAVTKSSTFTQDKISTMFISEVESRSSVSNETTEEKSSSAEEHECIVDGITYDDGEAVVTVEPCEKCHCSSGEIVCFKIICKVPKPGCVSETIKTDECCPTSYKCPTDLGSAENGTVTVSPILTEKDLSTPIPISFMFSTTPASISTTVLVSKIEDDVEIEKISTLAEIAMASSSEEPPTTLSVTESKDRETTVGTIVDLSQSTESTTEKTLGISESTFSSETTSPSTIISHTETVYDVSSVKPTEGLVSEVTTEKRLFDETEKPTVVDKVKEFETTATIYETPSQEQSSETTFITESNQSSIFILETDKTTTVSSIEDEKKQELTTSEINTTSDSPVSISDRKETIAAESKITTKEISFETTSQFGSTKLSEGEPSTKETGHITTETEASVSKLEADHTITKESALDEKEISEVTSPIPESSTFLVSSEITASTTSERSAETTEVESEITAKQFSSITTPTLVDIKVKDVGTTVSVDNTTPEVNVTETVKDVTVLTSEVDQFSTVKDETEVKSSTLESAIFPISSASTVEDKTEGTAATTPGMKSDVTLKLETEFIPSEESTKPPMMETKTDSITITSSIEEEISTKKVTLVGESSTFTTPIPTTKEASAESSTKSETDISIKEISSQTTIKSEEIDEILTTPSAEKSTEDILISHATEPSASTFEAVNLIVTSAKTDEDIKSEATPTGFERELTTISFPVSETALVDKKAETIVENESESTTELPLKTTPKSVETGEDTEQTLPADKISTEKEIKKTTLIIKSTEPSVFKIETDSVTETSIGDKISKAETVSQPFEIPTHTTPTGSSSEPTIEDRGAEITTGEIEFTESTELSNITEVSKLTVKPIDLTSTKKTDEAQELDEAFTTSISTISPSSLTSTLPVKEIETTVEEKSQSRVTEITPESVKIDKDIGITASEEKVSIEEESELTTELKTSTEPTSFKIETDFITESPSVEDEITKSKTVSPIFESSSLTPISTLTPTDENTTETFTKFNVSEEELSSESTTEFSDIDKIKSIETIPPVEKISTESPAEGISIIEDVDRKTLVFTEESLTSSIAPATVEEKIKPEIILTTPENKTPTTSSSVSETTITDKTETDVKIESESTTESLSETTFKSVEIDKGTKQTLSTDKVSTESEIKKTTLIIESTEPLASLSTVPTSEKTGAEITTEDESDVSGKKISDEVTTKSTDIHQSEGFETTVTTEKAFSDKIIEISSPSDVTESTESTAKIINLTVTSSKTDEGARTEPTLSTSESTLSALASASISADKEVTTKGIKSETTIAILPETTTKLLELKDDEKIPSVESLSTEIESKKTTSVIEKTGTPSTSLEEISSNMTTLSSETVTVSLGIVSTSGFSPDISKTTESEKFDSTSPAEKIEFETTTQATDETVKIKTITTLAEIPDLLKLPDVTTSESEESFKTLESSTAVPVKLPKLDDVITSTTGVPTEEFSTPTGEEISISTEVKAVEEKTTTVHAEETSQRGVSTEFVPINITTESSETSRFEAETTISSIGDLTTTESKTTEEIKFTSPVFLTKSDTFPSTISTKSEPSATPFLEDTSSKDLTDATSEEEESSESFESFTETIQVNQTVVSASKEGTPIFEDEHVTDSQQITESDIPEETISTQKVISTTEDLQKFETTPQPKITYRTKETNYTDEVFNFVSTRFTDIMKETQPIEDVTESKTPETFVPDDVKDGSKFVSIQTTPSYTTVDKTEKHSVTDFMPTEFPITTGQETADTEESKSNVSSEITEKTTEEAFTTKGPAIKSLEEVTDTDVSFENETTAEDLEEKLTSKSSEITTSSDLTESTIVEFTKEESHKPDVETKIPEISTFTEIMEAESPTTAKPIIEEETSTSETEIKKLEDKLWTDIVAVQPPLRQTPKPISTSFPEDEDTLETKTKQPEAKLLTDVTEMEQPLSQTPKSVTTEFILEDEFSTSETKTKIPEITEREPPVSQTSKPIITSFATEESIAPEAKTKMPEAKLLTEVTEATSSQTISSTFPGEDELTHAGSTKADVTTHSPETKSTISDKLETTSVETITTERDNITLFTEVGSLSTESTHKDTDITKLKGVSEVDLSRSTASIEEKSTLTYELTSEKEIEDFVTKTTFPEELDKSTEATISETLEGETTTEAEEKLLMLSTLKPQFAKDNTSSQTTPTVPFTSSSSSDTESSLVTKVSSFTTVTDIQPESLSTGNISSVTNVSDIEAKISTITPLIKLDLSSTISSLITTTVEELSTSLKDAKSTQIATEEPTVAKESGITTTASKAISEEDTQMPLLFKTTLTPTTLIEEERKTTSFKTMNQSEGTEPSLGETTTAEDTTKQKSTESSTEKIESSSEAIEHHPEEKAESVPPKSTEIPTKAYKAIETTPIPLTTILPPVTENITAETEEDFLLDEGACIFEGQIYQSAEQIVRADPCEFCFCFRGDIICLQQSCPPPAPNCHRTMIHGYCCPRYDCPVLVTSRNITTLTRRKGGLPIMIQRRIDKRAVRASMEVKGCQINGTFYEVGSTVTKASGPCLHCMCEEGGNMRCDPQKCKPEPPLMLKMNNSFFRTR</sequence>
<feature type="region of interest" description="Disordered" evidence="4">
    <location>
        <begin position="5414"/>
        <end position="5482"/>
    </location>
</feature>
<feature type="compositionally biased region" description="Basic and acidic residues" evidence="4">
    <location>
        <begin position="5444"/>
        <end position="5474"/>
    </location>
</feature>
<feature type="compositionally biased region" description="Low complexity" evidence="4">
    <location>
        <begin position="3106"/>
        <end position="3122"/>
    </location>
</feature>
<feature type="compositionally biased region" description="Low complexity" evidence="4">
    <location>
        <begin position="1256"/>
        <end position="1277"/>
    </location>
</feature>
<feature type="compositionally biased region" description="Low complexity" evidence="4">
    <location>
        <begin position="1330"/>
        <end position="1342"/>
    </location>
</feature>
<comment type="caution">
    <text evidence="6">The sequence shown here is derived from an EMBL/GenBank/DDBJ whole genome shotgun (WGS) entry which is preliminary data.</text>
</comment>
<feature type="region of interest" description="Disordered" evidence="4">
    <location>
        <begin position="4478"/>
        <end position="4497"/>
    </location>
</feature>
<dbReference type="GO" id="GO:0005576">
    <property type="term" value="C:extracellular region"/>
    <property type="evidence" value="ECO:0007669"/>
    <property type="project" value="UniProtKB-SubCell"/>
</dbReference>
<feature type="compositionally biased region" description="Polar residues" evidence="4">
    <location>
        <begin position="1278"/>
        <end position="1295"/>
    </location>
</feature>
<feature type="compositionally biased region" description="Polar residues" evidence="4">
    <location>
        <begin position="5112"/>
        <end position="5124"/>
    </location>
</feature>
<feature type="compositionally biased region" description="Low complexity" evidence="4">
    <location>
        <begin position="616"/>
        <end position="675"/>
    </location>
</feature>
<feature type="region of interest" description="Disordered" evidence="4">
    <location>
        <begin position="1228"/>
        <end position="1367"/>
    </location>
</feature>
<feature type="region of interest" description="Disordered" evidence="4">
    <location>
        <begin position="4857"/>
        <end position="4880"/>
    </location>
</feature>
<dbReference type="PANTHER" id="PTHR46698">
    <property type="entry name" value="CROSSVEINLESS 2"/>
    <property type="match status" value="1"/>
</dbReference>
<feature type="compositionally biased region" description="Low complexity" evidence="4">
    <location>
        <begin position="3723"/>
        <end position="3732"/>
    </location>
</feature>
<evidence type="ECO:0000313" key="6">
    <source>
        <dbReference type="EMBL" id="GFR25480.1"/>
    </source>
</evidence>
<feature type="compositionally biased region" description="Acidic residues" evidence="4">
    <location>
        <begin position="4897"/>
        <end position="4912"/>
    </location>
</feature>
<feature type="region of interest" description="Disordered" evidence="4">
    <location>
        <begin position="813"/>
        <end position="850"/>
    </location>
</feature>
<feature type="compositionally biased region" description="Basic and acidic residues" evidence="4">
    <location>
        <begin position="1635"/>
        <end position="1645"/>
    </location>
</feature>
<feature type="region of interest" description="Disordered" evidence="4">
    <location>
        <begin position="5272"/>
        <end position="5294"/>
    </location>
</feature>
<feature type="compositionally biased region" description="Polar residues" evidence="4">
    <location>
        <begin position="5138"/>
        <end position="5150"/>
    </location>
</feature>
<feature type="compositionally biased region" description="Polar residues" evidence="4">
    <location>
        <begin position="887"/>
        <end position="933"/>
    </location>
</feature>
<feature type="compositionally biased region" description="Polar residues" evidence="4">
    <location>
        <begin position="1656"/>
        <end position="1667"/>
    </location>
</feature>
<feature type="compositionally biased region" description="Basic and acidic residues" evidence="4">
    <location>
        <begin position="2183"/>
        <end position="2195"/>
    </location>
</feature>
<evidence type="ECO:0000256" key="4">
    <source>
        <dbReference type="SAM" id="MobiDB-lite"/>
    </source>
</evidence>
<dbReference type="EMBL" id="BMAO01018715">
    <property type="protein sequence ID" value="GFR25480.1"/>
    <property type="molecule type" value="Genomic_DNA"/>
</dbReference>
<feature type="compositionally biased region" description="Basic and acidic residues" evidence="4">
    <location>
        <begin position="1128"/>
        <end position="1139"/>
    </location>
</feature>
<feature type="region of interest" description="Disordered" evidence="4">
    <location>
        <begin position="1937"/>
        <end position="2013"/>
    </location>
</feature>
<dbReference type="InterPro" id="IPR001007">
    <property type="entry name" value="VWF_dom"/>
</dbReference>
<evidence type="ECO:0000313" key="7">
    <source>
        <dbReference type="Proteomes" id="UP000887116"/>
    </source>
</evidence>
<dbReference type="Gene3D" id="6.20.200.20">
    <property type="match status" value="1"/>
</dbReference>
<feature type="domain" description="VWFC" evidence="5">
    <location>
        <begin position="3161"/>
        <end position="3224"/>
    </location>
</feature>
<dbReference type="PANTHER" id="PTHR46698:SF3">
    <property type="entry name" value="TENECTIN ISOFORM 1-RELATED"/>
    <property type="match status" value="1"/>
</dbReference>
<feature type="compositionally biased region" description="Polar residues" evidence="4">
    <location>
        <begin position="5077"/>
        <end position="5090"/>
    </location>
</feature>
<feature type="compositionally biased region" description="Polar residues" evidence="4">
    <location>
        <begin position="1235"/>
        <end position="1251"/>
    </location>
</feature>
<feature type="compositionally biased region" description="Polar residues" evidence="4">
    <location>
        <begin position="818"/>
        <end position="836"/>
    </location>
</feature>
<feature type="compositionally biased region" description="Basic and acidic residues" evidence="4">
    <location>
        <begin position="5063"/>
        <end position="5075"/>
    </location>
</feature>
<comment type="subcellular location">
    <subcellularLocation>
        <location evidence="1">Secreted</location>
    </subcellularLocation>
</comment>
<feature type="region of interest" description="Disordered" evidence="4">
    <location>
        <begin position="1844"/>
        <end position="1889"/>
    </location>
</feature>